<name>A0ABU1IF48_9BURK</name>
<comment type="caution">
    <text evidence="2">The sequence shown here is derived from an EMBL/GenBank/DDBJ whole genome shotgun (WGS) entry which is preliminary data.</text>
</comment>
<dbReference type="EMBL" id="JAVIZX010000001">
    <property type="protein sequence ID" value="MDR6215432.1"/>
    <property type="molecule type" value="Genomic_DNA"/>
</dbReference>
<dbReference type="Proteomes" id="UP001267710">
    <property type="component" value="Unassembled WGS sequence"/>
</dbReference>
<reference evidence="2 3" key="1">
    <citation type="submission" date="2023-08" db="EMBL/GenBank/DDBJ databases">
        <title>Functional and genomic diversity of the sorghum phyllosphere microbiome.</title>
        <authorList>
            <person name="Shade A."/>
        </authorList>
    </citation>
    <scope>NUCLEOTIDE SEQUENCE [LARGE SCALE GENOMIC DNA]</scope>
    <source>
        <strain evidence="2 3">SORGH_AS_0335</strain>
    </source>
</reference>
<dbReference type="InterPro" id="IPR056362">
    <property type="entry name" value="AtuA-like_ferredoxin_dom"/>
</dbReference>
<dbReference type="Pfam" id="PF23544">
    <property type="entry name" value="AtuA_ferredoxin"/>
    <property type="match status" value="1"/>
</dbReference>
<evidence type="ECO:0000313" key="3">
    <source>
        <dbReference type="Proteomes" id="UP001267710"/>
    </source>
</evidence>
<evidence type="ECO:0000259" key="1">
    <source>
        <dbReference type="Pfam" id="PF23544"/>
    </source>
</evidence>
<proteinExistence type="predicted"/>
<sequence>MTTAISTPATAAASASPGAGTVRVPLYRLAHSRTGDKGNRSNISVIAWHPALWDTLVAQVTEEAVAAHFALRRPSRVARYLLPQLQGMNFVIDDMLDGGVNDALNLDSHGKALSYLLLELPVEVPSALAAHLAGPP</sequence>
<organism evidence="2 3">
    <name type="scientific">Paracidovorax wautersii</name>
    <dbReference type="NCBI Taxonomy" id="1177982"/>
    <lineage>
        <taxon>Bacteria</taxon>
        <taxon>Pseudomonadati</taxon>
        <taxon>Pseudomonadota</taxon>
        <taxon>Betaproteobacteria</taxon>
        <taxon>Burkholderiales</taxon>
        <taxon>Comamonadaceae</taxon>
        <taxon>Paracidovorax</taxon>
    </lineage>
</organism>
<dbReference type="PANTHER" id="PTHR47708:SF2">
    <property type="entry name" value="SI:CH73-132F6.5"/>
    <property type="match status" value="1"/>
</dbReference>
<feature type="domain" description="AtuA-like ferredoxin-fold" evidence="1">
    <location>
        <begin position="24"/>
        <end position="122"/>
    </location>
</feature>
<dbReference type="RefSeq" id="WP_309830051.1">
    <property type="nucleotide sequence ID" value="NZ_JAVIZX010000001.1"/>
</dbReference>
<protein>
    <recommendedName>
        <fullName evidence="1">AtuA-like ferredoxin-fold domain-containing protein</fullName>
    </recommendedName>
</protein>
<dbReference type="PANTHER" id="PTHR47708">
    <property type="match status" value="1"/>
</dbReference>
<keyword evidence="3" id="KW-1185">Reference proteome</keyword>
<gene>
    <name evidence="2" type="ORF">QE399_003121</name>
</gene>
<evidence type="ECO:0000313" key="2">
    <source>
        <dbReference type="EMBL" id="MDR6215432.1"/>
    </source>
</evidence>
<accession>A0ABU1IF48</accession>